<feature type="domain" description="Guanylate-binding protein N-terminal" evidence="1">
    <location>
        <begin position="35"/>
        <end position="245"/>
    </location>
</feature>
<dbReference type="InterPro" id="IPR027417">
    <property type="entry name" value="P-loop_NTPase"/>
</dbReference>
<accession>A0AAF3ETI5</accession>
<name>A0AAF3ETI5_9BILA</name>
<dbReference type="GO" id="GO:0003924">
    <property type="term" value="F:GTPase activity"/>
    <property type="evidence" value="ECO:0007669"/>
    <property type="project" value="InterPro"/>
</dbReference>
<sequence>MVAQEDQKYWPLVTFENGQIQFNEDVARATFANPKYENLKISLVSVIGPTRTGKSFLIAYLAEGAPSRFITGRFKSGYDPVTEGIKIFFSPLIFRDDWGILHAVFFLDTQGTFDLKSDREISEWITTLNFLISDIQIINLKGNINGEDLRTVHRASEVAASMNEHQMAKNLLFLVRDTAQPNMDSATFLNCVWSRCSQSKELANVVTSLRKRYPQEHTKCILTPMPSKDLIKADNLALIRGDDLDILHRFEEVEKLIKKTIALNDRSFRSPDDHIYYWKNAIDFLMYRVPRITTTTEMTMESLIINVFDEVYKPLAAILEKTTLEDLKTVGIRLQQTMSNYFDKKPVTDVKLKAELVKRLTKQIESDHYKRKQYLEEEMNARVQEEREQEMIENVRERVQELDSIEEAIKFHQAGHLQEACGGSLKAQRALEFIHSRRSGTRACGCSQHFYENCGECVEVSRENPTK</sequence>
<dbReference type="GO" id="GO:0005525">
    <property type="term" value="F:GTP binding"/>
    <property type="evidence" value="ECO:0007669"/>
    <property type="project" value="InterPro"/>
</dbReference>
<dbReference type="AlphaFoldDB" id="A0AAF3ETI5"/>
<evidence type="ECO:0000313" key="2">
    <source>
        <dbReference type="Proteomes" id="UP000887575"/>
    </source>
</evidence>
<dbReference type="Gene3D" id="3.40.50.300">
    <property type="entry name" value="P-loop containing nucleotide triphosphate hydrolases"/>
    <property type="match status" value="1"/>
</dbReference>
<dbReference type="WBParaSite" id="MBELARI_LOCUS1738">
    <property type="protein sequence ID" value="MBELARI_LOCUS1738"/>
    <property type="gene ID" value="MBELARI_LOCUS1738"/>
</dbReference>
<organism evidence="2 3">
    <name type="scientific">Mesorhabditis belari</name>
    <dbReference type="NCBI Taxonomy" id="2138241"/>
    <lineage>
        <taxon>Eukaryota</taxon>
        <taxon>Metazoa</taxon>
        <taxon>Ecdysozoa</taxon>
        <taxon>Nematoda</taxon>
        <taxon>Chromadorea</taxon>
        <taxon>Rhabditida</taxon>
        <taxon>Rhabditina</taxon>
        <taxon>Rhabditomorpha</taxon>
        <taxon>Rhabditoidea</taxon>
        <taxon>Rhabditidae</taxon>
        <taxon>Mesorhabditinae</taxon>
        <taxon>Mesorhabditis</taxon>
    </lineage>
</organism>
<dbReference type="InterPro" id="IPR015894">
    <property type="entry name" value="Guanylate-bd_N"/>
</dbReference>
<dbReference type="SUPFAM" id="SSF52540">
    <property type="entry name" value="P-loop containing nucleoside triphosphate hydrolases"/>
    <property type="match status" value="1"/>
</dbReference>
<evidence type="ECO:0000313" key="3">
    <source>
        <dbReference type="WBParaSite" id="MBELARI_LOCUS1738"/>
    </source>
</evidence>
<dbReference type="PANTHER" id="PTHR10751">
    <property type="entry name" value="GUANYLATE BINDING PROTEIN"/>
    <property type="match status" value="1"/>
</dbReference>
<dbReference type="Proteomes" id="UP000887575">
    <property type="component" value="Unassembled WGS sequence"/>
</dbReference>
<reference evidence="3" key="1">
    <citation type="submission" date="2024-02" db="UniProtKB">
        <authorList>
            <consortium name="WormBaseParasite"/>
        </authorList>
    </citation>
    <scope>IDENTIFICATION</scope>
</reference>
<keyword evidence="2" id="KW-1185">Reference proteome</keyword>
<evidence type="ECO:0000259" key="1">
    <source>
        <dbReference type="Pfam" id="PF02263"/>
    </source>
</evidence>
<proteinExistence type="predicted"/>
<dbReference type="Pfam" id="PF02263">
    <property type="entry name" value="GBP"/>
    <property type="match status" value="1"/>
</dbReference>
<protein>
    <recommendedName>
        <fullName evidence="1">Guanylate-binding protein N-terminal domain-containing protein</fullName>
    </recommendedName>
</protein>